<dbReference type="GO" id="GO:0002938">
    <property type="term" value="P:tRNA guanine ribose methylation"/>
    <property type="evidence" value="ECO:0007669"/>
    <property type="project" value="UniProtKB-UniRule"/>
</dbReference>
<dbReference type="SUPFAM" id="SSF75217">
    <property type="entry name" value="alpha/beta knot"/>
    <property type="match status" value="1"/>
</dbReference>
<keyword evidence="4 7" id="KW-0949">S-adenosyl-L-methionine</keyword>
<comment type="catalytic activity">
    <reaction evidence="7">
        <text>guanosine(18) in tRNA + S-adenosyl-L-methionine = 2'-O-methylguanosine(18) in tRNA + S-adenosyl-L-homocysteine + H(+)</text>
        <dbReference type="Rhea" id="RHEA:20077"/>
        <dbReference type="Rhea" id="RHEA-COMP:10190"/>
        <dbReference type="Rhea" id="RHEA-COMP:10192"/>
        <dbReference type="ChEBI" id="CHEBI:15378"/>
        <dbReference type="ChEBI" id="CHEBI:57856"/>
        <dbReference type="ChEBI" id="CHEBI:59789"/>
        <dbReference type="ChEBI" id="CHEBI:74269"/>
        <dbReference type="ChEBI" id="CHEBI:74445"/>
        <dbReference type="EC" id="2.1.1.34"/>
    </reaction>
</comment>
<evidence type="ECO:0000259" key="8">
    <source>
        <dbReference type="Pfam" id="PF00588"/>
    </source>
</evidence>
<keyword evidence="2 7" id="KW-0489">Methyltransferase</keyword>
<evidence type="ECO:0000256" key="7">
    <source>
        <dbReference type="HAMAP-Rule" id="MF_02060"/>
    </source>
</evidence>
<feature type="binding site" evidence="7">
    <location>
        <position position="164"/>
    </location>
    <ligand>
        <name>S-adenosyl-L-methionine</name>
        <dbReference type="ChEBI" id="CHEBI:59789"/>
    </ligand>
</feature>
<proteinExistence type="inferred from homology"/>
<organism evidence="10 11">
    <name type="scientific">Thermosulfurimonas marina</name>
    <dbReference type="NCBI Taxonomy" id="2047767"/>
    <lineage>
        <taxon>Bacteria</taxon>
        <taxon>Pseudomonadati</taxon>
        <taxon>Thermodesulfobacteriota</taxon>
        <taxon>Thermodesulfobacteria</taxon>
        <taxon>Thermodesulfobacteriales</taxon>
        <taxon>Thermodesulfobacteriaceae</taxon>
        <taxon>Thermosulfurimonas</taxon>
    </lineage>
</organism>
<dbReference type="AlphaFoldDB" id="A0A6H1WT70"/>
<dbReference type="HAMAP" id="MF_02060">
    <property type="entry name" value="tRNA_methyltr_TrmH"/>
    <property type="match status" value="1"/>
</dbReference>
<gene>
    <name evidence="7" type="primary">trmH</name>
    <name evidence="10" type="ORF">FVE67_05955</name>
</gene>
<dbReference type="InterPro" id="IPR029026">
    <property type="entry name" value="tRNA_m1G_MTases_N"/>
</dbReference>
<comment type="function">
    <text evidence="7">Catalyzes the 2'-O methylation of guanosine at position 18 in tRNA.</text>
</comment>
<keyword evidence="1 7" id="KW-0820">tRNA-binding</keyword>
<feature type="domain" description="tRNA/rRNA methyltransferase SpoU type" evidence="8">
    <location>
        <begin position="35"/>
        <end position="175"/>
    </location>
</feature>
<dbReference type="InterPro" id="IPR029028">
    <property type="entry name" value="Alpha/beta_knot_MTases"/>
</dbReference>
<dbReference type="InterPro" id="IPR033671">
    <property type="entry name" value="TrmH"/>
</dbReference>
<feature type="binding site" evidence="7">
    <location>
        <position position="112"/>
    </location>
    <ligand>
        <name>S-adenosyl-L-methionine</name>
        <dbReference type="ChEBI" id="CHEBI:59789"/>
    </ligand>
</feature>
<evidence type="ECO:0000256" key="4">
    <source>
        <dbReference type="ARBA" id="ARBA00022691"/>
    </source>
</evidence>
<keyword evidence="6 7" id="KW-0694">RNA-binding</keyword>
<evidence type="ECO:0000256" key="1">
    <source>
        <dbReference type="ARBA" id="ARBA00022555"/>
    </source>
</evidence>
<keyword evidence="5 7" id="KW-0819">tRNA processing</keyword>
<feature type="domain" description="RNA methyltransferase SpoU/TrmH type C-terminal" evidence="9">
    <location>
        <begin position="179"/>
        <end position="215"/>
    </location>
</feature>
<dbReference type="InterPro" id="IPR001537">
    <property type="entry name" value="SpoU_MeTrfase"/>
</dbReference>
<dbReference type="EMBL" id="CP042909">
    <property type="protein sequence ID" value="QJA06378.1"/>
    <property type="molecule type" value="Genomic_DNA"/>
</dbReference>
<evidence type="ECO:0000259" key="9">
    <source>
        <dbReference type="Pfam" id="PF12105"/>
    </source>
</evidence>
<dbReference type="InterPro" id="IPR022724">
    <property type="entry name" value="rRNA_MeTrfase_SpoU_C"/>
</dbReference>
<dbReference type="CDD" id="cd18092">
    <property type="entry name" value="SpoU-like_TrmH"/>
    <property type="match status" value="1"/>
</dbReference>
<dbReference type="Pfam" id="PF00588">
    <property type="entry name" value="SpoU_methylase"/>
    <property type="match status" value="1"/>
</dbReference>
<protein>
    <recommendedName>
        <fullName evidence="7">tRNA (guanosine(18)-2'-O)-methyltransferase</fullName>
        <ecNumber evidence="7">2.1.1.34</ecNumber>
    </recommendedName>
    <alternativeName>
        <fullName evidence="7">tRNA [Gm18] methyltransferase</fullName>
    </alternativeName>
</protein>
<evidence type="ECO:0000256" key="2">
    <source>
        <dbReference type="ARBA" id="ARBA00022603"/>
    </source>
</evidence>
<dbReference type="KEGG" id="tmai:FVE67_05955"/>
<comment type="caution">
    <text evidence="7">Lacks conserved residue(s) required for the propagation of feature annotation.</text>
</comment>
<dbReference type="GO" id="GO:0000049">
    <property type="term" value="F:tRNA binding"/>
    <property type="evidence" value="ECO:0007669"/>
    <property type="project" value="UniProtKB-UniRule"/>
</dbReference>
<dbReference type="GO" id="GO:0141100">
    <property type="term" value="F:tRNA (guanine(18)-2'-O)-methyltransferase activity"/>
    <property type="evidence" value="ECO:0007669"/>
    <property type="project" value="UniProtKB-UniRule"/>
</dbReference>
<feature type="binding site" evidence="7">
    <location>
        <position position="155"/>
    </location>
    <ligand>
        <name>S-adenosyl-L-methionine</name>
        <dbReference type="ChEBI" id="CHEBI:59789"/>
    </ligand>
</feature>
<evidence type="ECO:0000256" key="3">
    <source>
        <dbReference type="ARBA" id="ARBA00022679"/>
    </source>
</evidence>
<dbReference type="PANTHER" id="PTHR43453:SF1">
    <property type="entry name" value="TRNA_RRNA METHYLTRANSFERASE SPOU TYPE DOMAIN-CONTAINING PROTEIN"/>
    <property type="match status" value="1"/>
</dbReference>
<evidence type="ECO:0000313" key="10">
    <source>
        <dbReference type="EMBL" id="QJA06378.1"/>
    </source>
</evidence>
<evidence type="ECO:0000256" key="6">
    <source>
        <dbReference type="ARBA" id="ARBA00022884"/>
    </source>
</evidence>
<comment type="similarity">
    <text evidence="7">Belongs to the class IV-like SAM-binding methyltransferase superfamily. RNA methyltransferase TrmH family.</text>
</comment>
<evidence type="ECO:0000313" key="11">
    <source>
        <dbReference type="Proteomes" id="UP000501253"/>
    </source>
</evidence>
<dbReference type="EC" id="2.1.1.34" evidence="7"/>
<keyword evidence="3 7" id="KW-0808">Transferase</keyword>
<sequence>MRRGYEDLERDNPYLVLPRRLARMREVLARRQKDLVLFLDRVKNEHNFSALIRTAEAVGLQEIWYGFEEPYEAPINVGVTLGAHRWVFLRKTEDPRATLEDFRNRGFQVVVTWLGAGTRDFREVDYTRPTVIVVGNEVEGVSPELLPLATHRIMIPMVGMVRSLNVSVATAVILYEAFRQREAAGLYERPQLSSSEIEAILRKWAYEDVLRQRRKK</sequence>
<name>A0A6H1WT70_9BACT</name>
<dbReference type="Gene3D" id="3.40.1280.10">
    <property type="match status" value="1"/>
</dbReference>
<keyword evidence="11" id="KW-1185">Reference proteome</keyword>
<evidence type="ECO:0000256" key="5">
    <source>
        <dbReference type="ARBA" id="ARBA00022694"/>
    </source>
</evidence>
<dbReference type="Pfam" id="PF12105">
    <property type="entry name" value="SpoU_methylas_C"/>
    <property type="match status" value="1"/>
</dbReference>
<dbReference type="Proteomes" id="UP000501253">
    <property type="component" value="Chromosome"/>
</dbReference>
<dbReference type="PANTHER" id="PTHR43453">
    <property type="entry name" value="RRNA METHYLASE-LIKE"/>
    <property type="match status" value="1"/>
</dbReference>
<accession>A0A6H1WT70</accession>
<reference evidence="10 11" key="1">
    <citation type="submission" date="2019-08" db="EMBL/GenBank/DDBJ databases">
        <title>Complete genome sequence of Thermosulfurimonas marina SU872T, an anaerobic thermophilic chemolithoautotrophic bacterium isolated from a shallow marine hydrothermal vent.</title>
        <authorList>
            <person name="Allioux M."/>
            <person name="Jebbar M."/>
            <person name="Slobodkina G."/>
            <person name="Slobodkin A."/>
            <person name="Moalic Y."/>
            <person name="Frolova A."/>
            <person name="Shao Z."/>
            <person name="Alain K."/>
        </authorList>
    </citation>
    <scope>NUCLEOTIDE SEQUENCE [LARGE SCALE GENOMIC DNA]</scope>
    <source>
        <strain evidence="10 11">SU872</strain>
    </source>
</reference>